<name>A0ABR2DDM0_9ROSI</name>
<reference evidence="4 5" key="1">
    <citation type="journal article" date="2024" name="G3 (Bethesda)">
        <title>Genome assembly of Hibiscus sabdariffa L. provides insights into metabolisms of medicinal natural products.</title>
        <authorList>
            <person name="Kim T."/>
        </authorList>
    </citation>
    <scope>NUCLEOTIDE SEQUENCE [LARGE SCALE GENOMIC DNA]</scope>
    <source>
        <strain evidence="4">TK-2024</strain>
        <tissue evidence="4">Old leaves</tissue>
    </source>
</reference>
<dbReference type="Proteomes" id="UP001472677">
    <property type="component" value="Unassembled WGS sequence"/>
</dbReference>
<evidence type="ECO:0000256" key="1">
    <source>
        <dbReference type="SAM" id="Coils"/>
    </source>
</evidence>
<comment type="caution">
    <text evidence="4">The sequence shown here is derived from an EMBL/GenBank/DDBJ whole genome shotgun (WGS) entry which is preliminary data.</text>
</comment>
<dbReference type="PANTHER" id="PTHR46856:SF1">
    <property type="entry name" value="PX DOMAIN-CONTAINING PROTEIN EREL1-RELATED"/>
    <property type="match status" value="1"/>
</dbReference>
<evidence type="ECO:0000259" key="3">
    <source>
        <dbReference type="PROSITE" id="PS50195"/>
    </source>
</evidence>
<feature type="coiled-coil region" evidence="1">
    <location>
        <begin position="497"/>
        <end position="556"/>
    </location>
</feature>
<evidence type="ECO:0000256" key="2">
    <source>
        <dbReference type="SAM" id="MobiDB-lite"/>
    </source>
</evidence>
<proteinExistence type="predicted"/>
<dbReference type="InterPro" id="IPR044588">
    <property type="entry name" value="EREX-like"/>
</dbReference>
<evidence type="ECO:0000313" key="4">
    <source>
        <dbReference type="EMBL" id="KAK8535224.1"/>
    </source>
</evidence>
<sequence>MMQRRSPPKHRHDGTSPLPLGMDWSPPPRKWNGKETIWPHDPRTGWSYSVTIPSWVVLPKSRDSDPVVFYRVQVGLQSPEGVTTTRGVLRRFNDFLKLFTELKAAFPKKSLPPAPPKGLLRMKSRVLLEERRCSLEEWMTKLLSDIDLSRSVTVASFLELEAAARSAFQEENECSPEANVAGHGTVLSNDVPPSSNTSHVAGCSSITSDYGSDTAYETSELGSPRLGRADSSDIGFGDLTLDEDLSGSIENFVKYGMSNIDEGLVMGQTILEQLEDFPRHKAHSRNINNTMEKETYNGNGSRASFLGSNGLELFSEPEPAKMAGHAQKLSTESVGSDITSLRGNDMGSSRIPNSSVGLPGTSEVSSTMGSLGKLELQFSDATQIILPLDQRQKMNRVLLTMQQRLVTAKTDMEDLIARLNQEIAVKGYLTTKVKDLEVELESTKQKSRENLQQAILIERERFNQMQWEMEELRHKSLEMELKLNPKQDEMQITETSNRSAAKEKDAMLQELNATKEQLNVISKQYEELETKSKADIKLLVKEVKSLRKSEKQLKQEVGQSLSKISEVEVQLEHERQTSKHARTAREKLLNECRLLHNSLLECNVILSTDDENLIKDSSLVEEALDLLTTSDDKITLLLAEVQLLAKEDTTAIEDVKYVHDSHYDSRIDDELRKIIADIFTDNAKLRKQVNSQLRHRLKCARGVEIARGFFLCSRDVLCSTPTNMGFAAALRPNLPATFPLRSRELSSLRRGWRRKALPFVAVTRGKGHSFLVVKSVLNNRKSSINDNGASDTAKVLLERLFAQTQKLEQGMSRDGEPLEDFHVDLDLQILESDLLAALVALKQKEDDLQDAEKMVVLEQCELTRAKDELEQREKEIAAVSSKHEKLEEQLKQANLAFASQASQIEDLKLQLKERDQEVAVAQSALSAKEGEIDKMRHEMVKKSEEAEKVRSELALKSQLLSEANEVMEKQEIELRELREAIREREEQLETSVSLRKLEEEKLKAAEAKLQQQTMEWLLAQEELKKLAEEASKHMGEANETFKDFTRVKQLLSDVRSELVSSQKSLASSRQQMEQQEQLLKRQLEELEEQRTSVASYMESLKNAQIEVESERVKLRVVEARNKDLEQDLSVERELIEELQEELKKDKSSLQQAIQDASFLRQQLQQKNAEFDDMSNVLQNKESELVEAKLEIQHLKSEQASLQLMLEEKDQELSDAKTKLEQLNHEIAELKMLMSSKENQLIQATALLKEKDEYVLRVQDELNDTKMKFSEAETVIERIAELTSRLVTSVKDEDNDVLRPVDNVGRELMHQLVDRPSNDSELQKKQLETELKLTKESLKDKEMEVLAAQRALTIKDEELKTVIGRLEAREKELKRLKEEMIEDANDMKKLYALAQERIGEKSIGDLAIEKLQLEAAQLEVEAATSALQKLAEMSHELLIKASTSIEADSDTSIFLQSGSDPMISMIKNDKSFTEVKTGVARLSALTEQLVKEAGIAGACLQR</sequence>
<dbReference type="Pfam" id="PF00787">
    <property type="entry name" value="PX"/>
    <property type="match status" value="1"/>
</dbReference>
<keyword evidence="1" id="KW-0175">Coiled coil</keyword>
<evidence type="ECO:0000313" key="5">
    <source>
        <dbReference type="Proteomes" id="UP001472677"/>
    </source>
</evidence>
<dbReference type="SMART" id="SM00312">
    <property type="entry name" value="PX"/>
    <property type="match status" value="1"/>
</dbReference>
<dbReference type="InterPro" id="IPR001683">
    <property type="entry name" value="PX_dom"/>
</dbReference>
<protein>
    <recommendedName>
        <fullName evidence="3">PX domain-containing protein</fullName>
    </recommendedName>
</protein>
<dbReference type="InterPro" id="IPR036871">
    <property type="entry name" value="PX_dom_sf"/>
</dbReference>
<feature type="region of interest" description="Disordered" evidence="2">
    <location>
        <begin position="179"/>
        <end position="202"/>
    </location>
</feature>
<feature type="coiled-coil region" evidence="1">
    <location>
        <begin position="834"/>
        <end position="1040"/>
    </location>
</feature>
<dbReference type="EMBL" id="JBBPBM010000030">
    <property type="protein sequence ID" value="KAK8535224.1"/>
    <property type="molecule type" value="Genomic_DNA"/>
</dbReference>
<dbReference type="SUPFAM" id="SSF64268">
    <property type="entry name" value="PX domain"/>
    <property type="match status" value="1"/>
</dbReference>
<feature type="compositionally biased region" description="Polar residues" evidence="2">
    <location>
        <begin position="186"/>
        <end position="202"/>
    </location>
</feature>
<accession>A0ABR2DDM0</accession>
<feature type="region of interest" description="Disordered" evidence="2">
    <location>
        <begin position="342"/>
        <end position="364"/>
    </location>
</feature>
<organism evidence="4 5">
    <name type="scientific">Hibiscus sabdariffa</name>
    <name type="common">roselle</name>
    <dbReference type="NCBI Taxonomy" id="183260"/>
    <lineage>
        <taxon>Eukaryota</taxon>
        <taxon>Viridiplantae</taxon>
        <taxon>Streptophyta</taxon>
        <taxon>Embryophyta</taxon>
        <taxon>Tracheophyta</taxon>
        <taxon>Spermatophyta</taxon>
        <taxon>Magnoliopsida</taxon>
        <taxon>eudicotyledons</taxon>
        <taxon>Gunneridae</taxon>
        <taxon>Pentapetalae</taxon>
        <taxon>rosids</taxon>
        <taxon>malvids</taxon>
        <taxon>Malvales</taxon>
        <taxon>Malvaceae</taxon>
        <taxon>Malvoideae</taxon>
        <taxon>Hibiscus</taxon>
    </lineage>
</organism>
<keyword evidence="5" id="KW-1185">Reference proteome</keyword>
<dbReference type="PANTHER" id="PTHR46856">
    <property type="entry name" value="PX DOMAIN-CONTAINING PROTEIN EREL1-RELATED"/>
    <property type="match status" value="1"/>
</dbReference>
<feature type="domain" description="PX" evidence="3">
    <location>
        <begin position="48"/>
        <end position="165"/>
    </location>
</feature>
<dbReference type="PROSITE" id="PS50195">
    <property type="entry name" value="PX"/>
    <property type="match status" value="1"/>
</dbReference>
<feature type="coiled-coil region" evidence="1">
    <location>
        <begin position="1065"/>
        <end position="1239"/>
    </location>
</feature>
<gene>
    <name evidence="4" type="ORF">V6N12_056749</name>
</gene>
<feature type="compositionally biased region" description="Basic residues" evidence="2">
    <location>
        <begin position="1"/>
        <end position="12"/>
    </location>
</feature>
<dbReference type="Gene3D" id="3.30.1520.10">
    <property type="entry name" value="Phox-like domain"/>
    <property type="match status" value="1"/>
</dbReference>
<feature type="coiled-coil region" evidence="1">
    <location>
        <begin position="1316"/>
        <end position="1432"/>
    </location>
</feature>
<feature type="region of interest" description="Disordered" evidence="2">
    <location>
        <begin position="1"/>
        <end position="26"/>
    </location>
</feature>